<comment type="caution">
    <text evidence="1">The sequence shown here is derived from an EMBL/GenBank/DDBJ whole genome shotgun (WGS) entry which is preliminary data.</text>
</comment>
<gene>
    <name evidence="1" type="ORF">PNH38_14745</name>
</gene>
<sequence length="113" mass="13501">MDFYRGFVLGLGEELKYLKVDLFYQIQQGIKRLYTERGIITVLLLYEMSLSKGAFLQNLVILLNFQMDSMNPFVLILACLPHLQTRLRLNQHRPFNQRIIMRYQMEAIDERRS</sequence>
<reference evidence="1 2" key="1">
    <citation type="submission" date="2023-01" db="EMBL/GenBank/DDBJ databases">
        <title>Genome-based reclassification of Anoxybacillus geothermalis as a later heterotypic synonym of Anoxybacillus rupiensis.</title>
        <authorList>
            <person name="Inan Bektas K."/>
            <person name="Canakci S."/>
            <person name="Belduz A.A."/>
            <person name="Guler H.H."/>
        </authorList>
    </citation>
    <scope>NUCLEOTIDE SEQUENCE [LARGE SCALE GENOMIC DNA]</scope>
    <source>
        <strain evidence="1 2">DSM 17127</strain>
    </source>
</reference>
<name>A0ABT5W706_9BACL</name>
<evidence type="ECO:0000313" key="1">
    <source>
        <dbReference type="EMBL" id="MDE8565113.1"/>
    </source>
</evidence>
<evidence type="ECO:0000313" key="2">
    <source>
        <dbReference type="Proteomes" id="UP001213979"/>
    </source>
</evidence>
<accession>A0ABT5W706</accession>
<proteinExistence type="predicted"/>
<keyword evidence="2" id="KW-1185">Reference proteome</keyword>
<organism evidence="1 2">
    <name type="scientific">Anoxybacteroides rupiense</name>
    <dbReference type="NCBI Taxonomy" id="311460"/>
    <lineage>
        <taxon>Bacteria</taxon>
        <taxon>Bacillati</taxon>
        <taxon>Bacillota</taxon>
        <taxon>Bacilli</taxon>
        <taxon>Bacillales</taxon>
        <taxon>Anoxybacillaceae</taxon>
        <taxon>Anoxybacteroides</taxon>
    </lineage>
</organism>
<dbReference type="EMBL" id="JAQOTG010000017">
    <property type="protein sequence ID" value="MDE8565113.1"/>
    <property type="molecule type" value="Genomic_DNA"/>
</dbReference>
<protein>
    <submittedName>
        <fullName evidence="1">Uncharacterized protein</fullName>
    </submittedName>
</protein>
<dbReference type="Proteomes" id="UP001213979">
    <property type="component" value="Unassembled WGS sequence"/>
</dbReference>